<dbReference type="InterPro" id="IPR029058">
    <property type="entry name" value="AB_hydrolase_fold"/>
</dbReference>
<dbReference type="HOGENOM" id="CLU_020336_13_2_5"/>
<dbReference type="GO" id="GO:0016787">
    <property type="term" value="F:hydrolase activity"/>
    <property type="evidence" value="ECO:0007669"/>
    <property type="project" value="UniProtKB-KW"/>
</dbReference>
<accession>A0A0B5DUN8</accession>
<dbReference type="OrthoDB" id="9785847at2"/>
<dbReference type="EMBL" id="CP004393">
    <property type="protein sequence ID" value="AJE46739.1"/>
    <property type="molecule type" value="Genomic_DNA"/>
</dbReference>
<keyword evidence="3" id="KW-1185">Reference proteome</keyword>
<dbReference type="SUPFAM" id="SSF53474">
    <property type="entry name" value="alpha/beta-Hydrolases"/>
    <property type="match status" value="1"/>
</dbReference>
<dbReference type="GO" id="GO:0016020">
    <property type="term" value="C:membrane"/>
    <property type="evidence" value="ECO:0007669"/>
    <property type="project" value="TreeGrafter"/>
</dbReference>
<proteinExistence type="predicted"/>
<name>A0A0B5DUN8_9RHOB</name>
<dbReference type="KEGG" id="cid:P73_2024"/>
<dbReference type="PANTHER" id="PTHR43798:SF33">
    <property type="entry name" value="HYDROLASE, PUTATIVE (AFU_ORTHOLOGUE AFUA_2G14860)-RELATED"/>
    <property type="match status" value="1"/>
</dbReference>
<organism evidence="2 3">
    <name type="scientific">Celeribacter indicus</name>
    <dbReference type="NCBI Taxonomy" id="1208324"/>
    <lineage>
        <taxon>Bacteria</taxon>
        <taxon>Pseudomonadati</taxon>
        <taxon>Pseudomonadota</taxon>
        <taxon>Alphaproteobacteria</taxon>
        <taxon>Rhodobacterales</taxon>
        <taxon>Roseobacteraceae</taxon>
        <taxon>Celeribacter</taxon>
    </lineage>
</organism>
<dbReference type="PRINTS" id="PR00111">
    <property type="entry name" value="ABHYDROLASE"/>
</dbReference>
<protein>
    <submittedName>
        <fullName evidence="2">Alpha/beta hydrolase fold protein</fullName>
    </submittedName>
</protein>
<evidence type="ECO:0000313" key="3">
    <source>
        <dbReference type="Proteomes" id="UP000031521"/>
    </source>
</evidence>
<keyword evidence="2" id="KW-0378">Hydrolase</keyword>
<dbReference type="STRING" id="1208324.P73_2024"/>
<reference evidence="2 3" key="1">
    <citation type="journal article" date="2014" name="Int. J. Syst. Evol. Microbiol.">
        <title>Celeribacter indicus sp. nov., a polycyclic aromatic hydrocarbon-degrading bacterium from deep-sea sediment and reclassification of Huaishuia halophila as Celeribacter halophilus comb. nov.</title>
        <authorList>
            <person name="Lai Q."/>
            <person name="Cao J."/>
            <person name="Yuan J."/>
            <person name="Li F."/>
            <person name="Shao Z."/>
        </authorList>
    </citation>
    <scope>NUCLEOTIDE SEQUENCE [LARGE SCALE GENOMIC DNA]</scope>
    <source>
        <strain evidence="2">P73</strain>
    </source>
</reference>
<evidence type="ECO:0000259" key="1">
    <source>
        <dbReference type="Pfam" id="PF00561"/>
    </source>
</evidence>
<dbReference type="Pfam" id="PF00561">
    <property type="entry name" value="Abhydrolase_1"/>
    <property type="match status" value="1"/>
</dbReference>
<dbReference type="Gene3D" id="3.40.50.1820">
    <property type="entry name" value="alpha/beta hydrolase"/>
    <property type="match status" value="1"/>
</dbReference>
<dbReference type="Proteomes" id="UP000031521">
    <property type="component" value="Chromosome"/>
</dbReference>
<dbReference type="PANTHER" id="PTHR43798">
    <property type="entry name" value="MONOACYLGLYCEROL LIPASE"/>
    <property type="match status" value="1"/>
</dbReference>
<evidence type="ECO:0000313" key="2">
    <source>
        <dbReference type="EMBL" id="AJE46739.1"/>
    </source>
</evidence>
<dbReference type="InterPro" id="IPR000073">
    <property type="entry name" value="AB_hydrolase_1"/>
</dbReference>
<gene>
    <name evidence="2" type="ORF">P73_2024</name>
</gene>
<sequence>MDDRLALVQGDPDPAIGDIGGYVSKVKTIDGLRTRYFDEGRGTPFFLCHGGGWRGNHTANTFVSLFPHLAPHYRVIAADKIGSGLTDNPPAPEHYTVEAQVAHMTAFIRSFGHDRIVLLGQSRGAYLAARIAVENPDMIRALILVNTATLGPEVGDLYARRRDLFKGRGLIDSGRAIGPDRAAFAEDVRWDYERLSYDGSYITDEFIAAGVAMEYTQKSADGVEMCYRQGGQDHFFRSLARQKPDTLEKLRQGAVQAPTLIYWGRDDPSAVLEIGHQLYTLIEQNNPRTRMLITNRAGHFHYDEHPAEFAHYTRAFLDHELS</sequence>
<dbReference type="InterPro" id="IPR050266">
    <property type="entry name" value="AB_hydrolase_sf"/>
</dbReference>
<dbReference type="RefSeq" id="WP_043869486.1">
    <property type="nucleotide sequence ID" value="NZ_CP004393.1"/>
</dbReference>
<dbReference type="AlphaFoldDB" id="A0A0B5DUN8"/>
<feature type="domain" description="AB hydrolase-1" evidence="1">
    <location>
        <begin position="44"/>
        <end position="306"/>
    </location>
</feature>